<accession>A0A8S5PIZ7</accession>
<protein>
    <submittedName>
        <fullName evidence="1">Uncharacterized protein</fullName>
    </submittedName>
</protein>
<reference evidence="1" key="1">
    <citation type="journal article" date="2021" name="Proc. Natl. Acad. Sci. U.S.A.">
        <title>A Catalog of Tens of Thousands of Viruses from Human Metagenomes Reveals Hidden Associations with Chronic Diseases.</title>
        <authorList>
            <person name="Tisza M.J."/>
            <person name="Buck C.B."/>
        </authorList>
    </citation>
    <scope>NUCLEOTIDE SEQUENCE</scope>
    <source>
        <strain evidence="1">CtL0q1</strain>
    </source>
</reference>
<organism evidence="1">
    <name type="scientific">Siphoviridae sp. ctL0q1</name>
    <dbReference type="NCBI Taxonomy" id="2825449"/>
    <lineage>
        <taxon>Viruses</taxon>
        <taxon>Duplodnaviria</taxon>
        <taxon>Heunggongvirae</taxon>
        <taxon>Uroviricota</taxon>
        <taxon>Caudoviricetes</taxon>
    </lineage>
</organism>
<sequence length="152" mass="17883">MTAKQIYKAMVNIANDYVGMGREKQACDSAVLDTIMRVYYTDTHIDFEEVKWLWVRYLLTGALNFPAAKQRARERVEREKSENDWIPVSSGSFPDDMEKVQVTYIGWFDKKPYCDSFAYRNEGKWYWADPDCESKVKITAWKKCCEPYAERG</sequence>
<evidence type="ECO:0000313" key="1">
    <source>
        <dbReference type="EMBL" id="DAE06882.1"/>
    </source>
</evidence>
<proteinExistence type="predicted"/>
<name>A0A8S5PIZ7_9CAUD</name>
<dbReference type="EMBL" id="BK015443">
    <property type="protein sequence ID" value="DAE06882.1"/>
    <property type="molecule type" value="Genomic_DNA"/>
</dbReference>